<dbReference type="CDD" id="cd07938">
    <property type="entry name" value="DRE_TIM_HMGL"/>
    <property type="match status" value="1"/>
</dbReference>
<evidence type="ECO:0000256" key="2">
    <source>
        <dbReference type="ARBA" id="ARBA00009405"/>
    </source>
</evidence>
<dbReference type="GO" id="GO:0046951">
    <property type="term" value="P:ketone body biosynthetic process"/>
    <property type="evidence" value="ECO:0007669"/>
    <property type="project" value="TreeGrafter"/>
</dbReference>
<dbReference type="PANTHER" id="PTHR42738:SF17">
    <property type="entry name" value="HYDROXYMETHYLGLUTARYL-COA LYASE"/>
    <property type="match status" value="1"/>
</dbReference>
<reference evidence="8 9" key="1">
    <citation type="submission" date="2016-12" db="EMBL/GenBank/DDBJ databases">
        <title>The genomes of Aspergillus section Nigri reveals drivers in fungal speciation.</title>
        <authorList>
            <consortium name="DOE Joint Genome Institute"/>
            <person name="Vesth T.C."/>
            <person name="Nybo J."/>
            <person name="Theobald S."/>
            <person name="Brandl J."/>
            <person name="Frisvad J.C."/>
            <person name="Nielsen K.F."/>
            <person name="Lyhne E.K."/>
            <person name="Kogle M.E."/>
            <person name="Kuo A."/>
            <person name="Riley R."/>
            <person name="Clum A."/>
            <person name="Nolan M."/>
            <person name="Lipzen A."/>
            <person name="Salamov A."/>
            <person name="Henrissat B."/>
            <person name="Wiebenga A."/>
            <person name="De Vries R.P."/>
            <person name="Grigoriev I.V."/>
            <person name="Mortensen U.H."/>
            <person name="Andersen M.R."/>
            <person name="Baker S.E."/>
        </authorList>
    </citation>
    <scope>NUCLEOTIDE SEQUENCE [LARGE SCALE GENOMIC DNA]</scope>
    <source>
        <strain evidence="8 9">JOP 1030-1</strain>
    </source>
</reference>
<dbReference type="SUPFAM" id="SSF51569">
    <property type="entry name" value="Aldolase"/>
    <property type="match status" value="1"/>
</dbReference>
<evidence type="ECO:0000256" key="6">
    <source>
        <dbReference type="ARBA" id="ARBA00049877"/>
    </source>
</evidence>
<protein>
    <recommendedName>
        <fullName evidence="3">hydroxymethylglutaryl-CoA lyase</fullName>
        <ecNumber evidence="3">4.1.3.4</ecNumber>
    </recommendedName>
</protein>
<organism evidence="8 9">
    <name type="scientific">Aspergillus saccharolyticus JOP 1030-1</name>
    <dbReference type="NCBI Taxonomy" id="1450539"/>
    <lineage>
        <taxon>Eukaryota</taxon>
        <taxon>Fungi</taxon>
        <taxon>Dikarya</taxon>
        <taxon>Ascomycota</taxon>
        <taxon>Pezizomycotina</taxon>
        <taxon>Eurotiomycetes</taxon>
        <taxon>Eurotiomycetidae</taxon>
        <taxon>Eurotiales</taxon>
        <taxon>Aspergillaceae</taxon>
        <taxon>Aspergillus</taxon>
        <taxon>Aspergillus subgen. Circumdati</taxon>
    </lineage>
</organism>
<comment type="pathway">
    <text evidence="1">Metabolic intermediate metabolism; (S)-3-hydroxy-3-methylglutaryl-CoA degradation; acetoacetate from (S)-3-hydroxy-3-methylglutaryl-CoA: step 1/1.</text>
</comment>
<keyword evidence="9" id="KW-1185">Reference proteome</keyword>
<dbReference type="PANTHER" id="PTHR42738">
    <property type="entry name" value="HYDROXYMETHYLGLUTARYL-COA LYASE"/>
    <property type="match status" value="1"/>
</dbReference>
<dbReference type="STRING" id="1450539.A0A318ZYE2"/>
<dbReference type="InterPro" id="IPR043594">
    <property type="entry name" value="HMGL"/>
</dbReference>
<proteinExistence type="inferred from homology"/>
<dbReference type="EC" id="4.1.3.4" evidence="3"/>
<dbReference type="GeneID" id="37079662"/>
<dbReference type="Pfam" id="PF00682">
    <property type="entry name" value="HMGL-like"/>
    <property type="match status" value="1"/>
</dbReference>
<dbReference type="InterPro" id="IPR013785">
    <property type="entry name" value="Aldolase_TIM"/>
</dbReference>
<comment type="similarity">
    <text evidence="2">Belongs to the HMG-CoA lyase family.</text>
</comment>
<accession>A0A318ZYE2</accession>
<evidence type="ECO:0000256" key="4">
    <source>
        <dbReference type="ARBA" id="ARBA00022723"/>
    </source>
</evidence>
<feature type="domain" description="Pyruvate carboxyltransferase" evidence="7">
    <location>
        <begin position="8"/>
        <end position="281"/>
    </location>
</feature>
<evidence type="ECO:0000259" key="7">
    <source>
        <dbReference type="PROSITE" id="PS50991"/>
    </source>
</evidence>
<evidence type="ECO:0000256" key="3">
    <source>
        <dbReference type="ARBA" id="ARBA00012910"/>
    </source>
</evidence>
<gene>
    <name evidence="8" type="ORF">BP01DRAFT_395914</name>
</gene>
<evidence type="ECO:0000256" key="1">
    <source>
        <dbReference type="ARBA" id="ARBA00005143"/>
    </source>
</evidence>
<evidence type="ECO:0000313" key="8">
    <source>
        <dbReference type="EMBL" id="PYH40402.1"/>
    </source>
</evidence>
<dbReference type="RefSeq" id="XP_025426384.1">
    <property type="nucleotide sequence ID" value="XM_025578433.1"/>
</dbReference>
<evidence type="ECO:0000313" key="9">
    <source>
        <dbReference type="Proteomes" id="UP000248349"/>
    </source>
</evidence>
<sequence>MPSTTPPVRIVEVGPRDGLQNISPPIPTSTKLELIQRLYKAGLRTIELTSVVSPRRIPQLADCRELLQHDSVHALATDPTLRLPVLVPNRRGLEVACDLGVKEVAVFVSATEGFSRANTNCTVEQGLARAQEVAARAIADGLVVRGYVSCIFSDPHDGPTPPSAVLRCVQTLLEAGCYEVSLGDTLGVGNPSRVRSLIRYLVDAGVPVSNLAGHFHDTYGQAVANVWEAYTCGVRVFDSSVAGLGGCPFAPGAKGNVATEAVVRLFHGAGIETGIDLGSLVETGVWVLKQIPGADPRQAAVLSSKPSIASHSTRSHWLHGHFPHYEGHWPSMLSEFSCVGTGRD</sequence>
<comment type="catalytic activity">
    <reaction evidence="6">
        <text>(3S)-3-hydroxy-3-methylglutaryl-CoA = acetoacetate + acetyl-CoA</text>
        <dbReference type="Rhea" id="RHEA:24404"/>
        <dbReference type="ChEBI" id="CHEBI:13705"/>
        <dbReference type="ChEBI" id="CHEBI:43074"/>
        <dbReference type="ChEBI" id="CHEBI:57288"/>
        <dbReference type="EC" id="4.1.3.4"/>
    </reaction>
</comment>
<evidence type="ECO:0000256" key="5">
    <source>
        <dbReference type="ARBA" id="ARBA00023239"/>
    </source>
</evidence>
<dbReference type="GO" id="GO:0006552">
    <property type="term" value="P:L-leucine catabolic process"/>
    <property type="evidence" value="ECO:0007669"/>
    <property type="project" value="TreeGrafter"/>
</dbReference>
<dbReference type="Proteomes" id="UP000248349">
    <property type="component" value="Unassembled WGS sequence"/>
</dbReference>
<dbReference type="FunFam" id="3.20.20.70:FF:000071">
    <property type="entry name" value="Hydroxymethylglutaryl-CoA lyase"/>
    <property type="match status" value="1"/>
</dbReference>
<dbReference type="Gene3D" id="3.20.20.70">
    <property type="entry name" value="Aldolase class I"/>
    <property type="match status" value="1"/>
</dbReference>
<dbReference type="EMBL" id="KZ821287">
    <property type="protein sequence ID" value="PYH40402.1"/>
    <property type="molecule type" value="Genomic_DNA"/>
</dbReference>
<dbReference type="GO" id="GO:0046872">
    <property type="term" value="F:metal ion binding"/>
    <property type="evidence" value="ECO:0007669"/>
    <property type="project" value="UniProtKB-KW"/>
</dbReference>
<name>A0A318ZYE2_9EURO</name>
<dbReference type="UniPathway" id="UPA00896">
    <property type="reaction ID" value="UER00863"/>
</dbReference>
<dbReference type="GO" id="GO:0004419">
    <property type="term" value="F:hydroxymethylglutaryl-CoA lyase activity"/>
    <property type="evidence" value="ECO:0007669"/>
    <property type="project" value="UniProtKB-EC"/>
</dbReference>
<keyword evidence="5" id="KW-0456">Lyase</keyword>
<dbReference type="InterPro" id="IPR000891">
    <property type="entry name" value="PYR_CT"/>
</dbReference>
<dbReference type="AlphaFoldDB" id="A0A318ZYE2"/>
<dbReference type="NCBIfam" id="NF004283">
    <property type="entry name" value="PRK05692.1"/>
    <property type="match status" value="1"/>
</dbReference>
<dbReference type="PROSITE" id="PS50991">
    <property type="entry name" value="PYR_CT"/>
    <property type="match status" value="1"/>
</dbReference>
<dbReference type="OrthoDB" id="10253869at2759"/>
<keyword evidence="4" id="KW-0479">Metal-binding</keyword>